<dbReference type="Pfam" id="PF00072">
    <property type="entry name" value="Response_reg"/>
    <property type="match status" value="1"/>
</dbReference>
<dbReference type="InterPro" id="IPR011006">
    <property type="entry name" value="CheY-like_superfamily"/>
</dbReference>
<dbReference type="STRING" id="192903.SAMN04488513_105164"/>
<evidence type="ECO:0000313" key="5">
    <source>
        <dbReference type="Proteomes" id="UP000184543"/>
    </source>
</evidence>
<proteinExistence type="predicted"/>
<accession>A0A1M6JV79</accession>
<dbReference type="Gene3D" id="3.40.50.2300">
    <property type="match status" value="1"/>
</dbReference>
<dbReference type="CDD" id="cd17534">
    <property type="entry name" value="REC_DC-like"/>
    <property type="match status" value="1"/>
</dbReference>
<evidence type="ECO:0000259" key="3">
    <source>
        <dbReference type="PROSITE" id="PS50110"/>
    </source>
</evidence>
<organism evidence="4 5">
    <name type="scientific">Pseudozobellia thermophila</name>
    <dbReference type="NCBI Taxonomy" id="192903"/>
    <lineage>
        <taxon>Bacteria</taxon>
        <taxon>Pseudomonadati</taxon>
        <taxon>Bacteroidota</taxon>
        <taxon>Flavobacteriia</taxon>
        <taxon>Flavobacteriales</taxon>
        <taxon>Flavobacteriaceae</taxon>
        <taxon>Pseudozobellia</taxon>
    </lineage>
</organism>
<dbReference type="InterPro" id="IPR050595">
    <property type="entry name" value="Bact_response_regulator"/>
</dbReference>
<sequence length="132" mass="14760">MELKILIVEDNFIIQMFLEETLANMGHSVLGSVDTGNDTLSFIETNRPNMIFLDIGLSGSMTGIELADTIKKNYNIPFIFLTANSDRPTLEKAKKTQPLHIISKPIDEDRLKEEVGAALEKLRKQDISNPNA</sequence>
<evidence type="ECO:0000256" key="2">
    <source>
        <dbReference type="PROSITE-ProRule" id="PRU00169"/>
    </source>
</evidence>
<gene>
    <name evidence="4" type="ORF">SAMN04488513_105164</name>
</gene>
<dbReference type="InterPro" id="IPR001789">
    <property type="entry name" value="Sig_transdc_resp-reg_receiver"/>
</dbReference>
<dbReference type="RefSeq" id="WP_072994453.1">
    <property type="nucleotide sequence ID" value="NZ_FQYU01000005.1"/>
</dbReference>
<dbReference type="PANTHER" id="PTHR44591">
    <property type="entry name" value="STRESS RESPONSE REGULATOR PROTEIN 1"/>
    <property type="match status" value="1"/>
</dbReference>
<dbReference type="AlphaFoldDB" id="A0A1M6JV79"/>
<dbReference type="GO" id="GO:0000160">
    <property type="term" value="P:phosphorelay signal transduction system"/>
    <property type="evidence" value="ECO:0007669"/>
    <property type="project" value="InterPro"/>
</dbReference>
<feature type="domain" description="Response regulatory" evidence="3">
    <location>
        <begin position="4"/>
        <end position="119"/>
    </location>
</feature>
<dbReference type="SUPFAM" id="SSF52172">
    <property type="entry name" value="CheY-like"/>
    <property type="match status" value="1"/>
</dbReference>
<name>A0A1M6JV79_9FLAO</name>
<keyword evidence="5" id="KW-1185">Reference proteome</keyword>
<evidence type="ECO:0000256" key="1">
    <source>
        <dbReference type="ARBA" id="ARBA00022553"/>
    </source>
</evidence>
<keyword evidence="1 2" id="KW-0597">Phosphoprotein</keyword>
<dbReference type="PROSITE" id="PS50110">
    <property type="entry name" value="RESPONSE_REGULATORY"/>
    <property type="match status" value="1"/>
</dbReference>
<dbReference type="Proteomes" id="UP000184543">
    <property type="component" value="Unassembled WGS sequence"/>
</dbReference>
<dbReference type="EMBL" id="FQYU01000005">
    <property type="protein sequence ID" value="SHJ50597.1"/>
    <property type="molecule type" value="Genomic_DNA"/>
</dbReference>
<dbReference type="OrthoDB" id="2962330at2"/>
<dbReference type="SMART" id="SM00448">
    <property type="entry name" value="REC"/>
    <property type="match status" value="1"/>
</dbReference>
<feature type="modified residue" description="4-aspartylphosphate" evidence="2">
    <location>
        <position position="54"/>
    </location>
</feature>
<reference evidence="5" key="1">
    <citation type="submission" date="2016-11" db="EMBL/GenBank/DDBJ databases">
        <authorList>
            <person name="Varghese N."/>
            <person name="Submissions S."/>
        </authorList>
    </citation>
    <scope>NUCLEOTIDE SEQUENCE [LARGE SCALE GENOMIC DNA]</scope>
    <source>
        <strain evidence="5">DSM 19858</strain>
    </source>
</reference>
<protein>
    <submittedName>
        <fullName evidence="4">CheY chemotaxis protein or a CheY-like REC (Receiver) domain</fullName>
    </submittedName>
</protein>
<evidence type="ECO:0000313" key="4">
    <source>
        <dbReference type="EMBL" id="SHJ50597.1"/>
    </source>
</evidence>
<dbReference type="PANTHER" id="PTHR44591:SF3">
    <property type="entry name" value="RESPONSE REGULATORY DOMAIN-CONTAINING PROTEIN"/>
    <property type="match status" value="1"/>
</dbReference>